<dbReference type="Gene3D" id="3.40.190.100">
    <property type="entry name" value="Glycine betaine-binding periplasmic protein, domain 2"/>
    <property type="match status" value="1"/>
</dbReference>
<dbReference type="Gene3D" id="3.40.190.10">
    <property type="entry name" value="Periplasmic binding protein-like II"/>
    <property type="match status" value="1"/>
</dbReference>
<gene>
    <name evidence="3" type="primary">choX</name>
    <name evidence="3" type="ORF">G6M46_18860</name>
</gene>
<dbReference type="GO" id="GO:0043190">
    <property type="term" value="C:ATP-binding cassette (ABC) transporter complex"/>
    <property type="evidence" value="ECO:0007669"/>
    <property type="project" value="InterPro"/>
</dbReference>
<feature type="domain" description="ABC-type glycine betaine transport system substrate-binding" evidence="2">
    <location>
        <begin position="31"/>
        <end position="281"/>
    </location>
</feature>
<reference evidence="3" key="1">
    <citation type="journal article" date="2020" name="Science">
        <title>Unexpected conservation and global transmission of agrobacterial virulence plasmids.</title>
        <authorList>
            <person name="Weisberg A.J."/>
            <person name="Davis E.W. 2nd"/>
            <person name="Tabima J."/>
            <person name="Belcher M.S."/>
            <person name="Miller M."/>
            <person name="Kuo C.H."/>
            <person name="Loper J.E."/>
            <person name="Grunwald N.J."/>
            <person name="Putnam M.L."/>
            <person name="Chang J.H."/>
        </authorList>
    </citation>
    <scope>NUCLEOTIDE SEQUENCE</scope>
    <source>
        <strain evidence="3">17-1853-1a</strain>
    </source>
</reference>
<dbReference type="InterPro" id="IPR017783">
    <property type="entry name" value="ABC_choline_sub-bd"/>
</dbReference>
<feature type="signal peptide" evidence="1">
    <location>
        <begin position="1"/>
        <end position="23"/>
    </location>
</feature>
<dbReference type="GO" id="GO:0022857">
    <property type="term" value="F:transmembrane transporter activity"/>
    <property type="evidence" value="ECO:0007669"/>
    <property type="project" value="InterPro"/>
</dbReference>
<accession>A0AA44F7I4</accession>
<evidence type="ECO:0000256" key="1">
    <source>
        <dbReference type="SAM" id="SignalP"/>
    </source>
</evidence>
<evidence type="ECO:0000313" key="3">
    <source>
        <dbReference type="EMBL" id="NTC30198.1"/>
    </source>
</evidence>
<dbReference type="SUPFAM" id="SSF53850">
    <property type="entry name" value="Periplasmic binding protein-like II"/>
    <property type="match status" value="1"/>
</dbReference>
<protein>
    <submittedName>
        <fullName evidence="3">Choline ABC transporter substrate-binding protein</fullName>
    </submittedName>
</protein>
<feature type="chain" id="PRO_5041394867" evidence="1">
    <location>
        <begin position="24"/>
        <end position="312"/>
    </location>
</feature>
<dbReference type="InterPro" id="IPR007210">
    <property type="entry name" value="ABC_Gly_betaine_transp_sub-bd"/>
</dbReference>
<organism evidence="3 4">
    <name type="scientific">Agrobacterium tumefaciens</name>
    <dbReference type="NCBI Taxonomy" id="358"/>
    <lineage>
        <taxon>Bacteria</taxon>
        <taxon>Pseudomonadati</taxon>
        <taxon>Pseudomonadota</taxon>
        <taxon>Alphaproteobacteria</taxon>
        <taxon>Hyphomicrobiales</taxon>
        <taxon>Rhizobiaceae</taxon>
        <taxon>Rhizobium/Agrobacterium group</taxon>
        <taxon>Agrobacterium</taxon>
        <taxon>Agrobacterium tumefaciens complex</taxon>
    </lineage>
</organism>
<keyword evidence="1" id="KW-0732">Signal</keyword>
<evidence type="ECO:0000313" key="4">
    <source>
        <dbReference type="Proteomes" id="UP000702952"/>
    </source>
</evidence>
<evidence type="ECO:0000259" key="2">
    <source>
        <dbReference type="Pfam" id="PF04069"/>
    </source>
</evidence>
<name>A0AA44F7I4_AGRTU</name>
<dbReference type="CDD" id="cd13640">
    <property type="entry name" value="PBP2_ChoX"/>
    <property type="match status" value="1"/>
</dbReference>
<dbReference type="Proteomes" id="UP000702952">
    <property type="component" value="Unassembled WGS sequence"/>
</dbReference>
<dbReference type="EMBL" id="JAAMAY010000030">
    <property type="protein sequence ID" value="NTC30198.1"/>
    <property type="molecule type" value="Genomic_DNA"/>
</dbReference>
<dbReference type="NCBIfam" id="TIGR03414">
    <property type="entry name" value="ABC_choline_bnd"/>
    <property type="match status" value="1"/>
</dbReference>
<comment type="caution">
    <text evidence="3">The sequence shown here is derived from an EMBL/GenBank/DDBJ whole genome shotgun (WGS) entry which is preliminary data.</text>
</comment>
<proteinExistence type="predicted"/>
<dbReference type="AlphaFoldDB" id="A0AA44F7I4"/>
<dbReference type="RefSeq" id="WP_065659202.1">
    <property type="nucleotide sequence ID" value="NZ_CP123838.1"/>
</dbReference>
<dbReference type="Pfam" id="PF04069">
    <property type="entry name" value="OpuAC"/>
    <property type="match status" value="1"/>
</dbReference>
<dbReference type="GO" id="GO:0033265">
    <property type="term" value="F:choline binding"/>
    <property type="evidence" value="ECO:0007669"/>
    <property type="project" value="InterPro"/>
</dbReference>
<dbReference type="GO" id="GO:0015871">
    <property type="term" value="P:choline transport"/>
    <property type="evidence" value="ECO:0007669"/>
    <property type="project" value="InterPro"/>
</dbReference>
<dbReference type="GO" id="GO:0042597">
    <property type="term" value="C:periplasmic space"/>
    <property type="evidence" value="ECO:0007669"/>
    <property type="project" value="InterPro"/>
</dbReference>
<sequence>MKKWVGVFSAAMVLTTVGTSALASDSETCKVVRLAEPGWNDLAFTTGIAMSLLKSLGYEPQSQLLGIDVIYTSLKSKDLDVFLGYWNPAMVNYYKPYKEDGSVEKVRTNLVGAKYTFAVPTYVWDAGVRDFSDLQKFADKFDSKLYGIEPGSNQLMLDAVKDPALGLHNWEVVESSEQGMLSQVTRFARNKSFIVFQGWAPHPMNSKFDIKYLTGGDKFYGPDFGAATVDTQVRKGYLQECPNVAKLLDNLAFDVEYENKGMDYIMNGGMSPEDAAKQAIKDEPQRLDAWLKGVSTFDGQDGLTAVKAGIGL</sequence>